<keyword evidence="2" id="KW-1185">Reference proteome</keyword>
<dbReference type="AlphaFoldDB" id="A0A0E2BEF8"/>
<dbReference type="EMBL" id="AHON02000047">
    <property type="protein sequence ID" value="EKO33675.1"/>
    <property type="molecule type" value="Genomic_DNA"/>
</dbReference>
<name>A0A0E2BEF8_9LEPT</name>
<comment type="caution">
    <text evidence="1">The sequence shown here is derived from an EMBL/GenBank/DDBJ whole genome shotgun (WGS) entry which is preliminary data.</text>
</comment>
<sequence>MGTPTKKTNQFPVRLRKWRLARSYIKYSLQKIQYIKLW</sequence>
<accession>A0A0E2BEF8</accession>
<evidence type="ECO:0000313" key="2">
    <source>
        <dbReference type="Proteomes" id="UP000006329"/>
    </source>
</evidence>
<organism evidence="1 2">
    <name type="scientific">Leptospira santarosai str. MOR084</name>
    <dbReference type="NCBI Taxonomy" id="1049984"/>
    <lineage>
        <taxon>Bacteria</taxon>
        <taxon>Pseudomonadati</taxon>
        <taxon>Spirochaetota</taxon>
        <taxon>Spirochaetia</taxon>
        <taxon>Leptospirales</taxon>
        <taxon>Leptospiraceae</taxon>
        <taxon>Leptospira</taxon>
    </lineage>
</organism>
<evidence type="ECO:0000313" key="1">
    <source>
        <dbReference type="EMBL" id="EKO33675.1"/>
    </source>
</evidence>
<protein>
    <submittedName>
        <fullName evidence="1">Uncharacterized protein</fullName>
    </submittedName>
</protein>
<dbReference type="Proteomes" id="UP000006329">
    <property type="component" value="Unassembled WGS sequence"/>
</dbReference>
<gene>
    <name evidence="1" type="ORF">LEP1GSC179_3225</name>
</gene>
<proteinExistence type="predicted"/>
<reference evidence="1" key="1">
    <citation type="submission" date="2012-10" db="EMBL/GenBank/DDBJ databases">
        <authorList>
            <person name="Harkins D.M."/>
            <person name="Durkin A.S."/>
            <person name="Brinkac L.M."/>
            <person name="Haft D.H."/>
            <person name="Selengut J.D."/>
            <person name="Sanka R."/>
            <person name="DePew J."/>
            <person name="Purushe J."/>
            <person name="Matthias M.A."/>
            <person name="Vinetz J.M."/>
            <person name="Sutton G.G."/>
            <person name="Nierman W.C."/>
            <person name="Fouts D.E."/>
        </authorList>
    </citation>
    <scope>NUCLEOTIDE SEQUENCE [LARGE SCALE GENOMIC DNA]</scope>
    <source>
        <strain evidence="1">MOR084</strain>
    </source>
</reference>